<organism evidence="5 6">
    <name type="scientific">Candidatus Pullilachnospira gallistercoris</name>
    <dbReference type="NCBI Taxonomy" id="2840911"/>
    <lineage>
        <taxon>Bacteria</taxon>
        <taxon>Bacillati</taxon>
        <taxon>Bacillota</taxon>
        <taxon>Clostridia</taxon>
        <taxon>Lachnospirales</taxon>
        <taxon>Lachnospiraceae</taxon>
        <taxon>Lachnospiraceae incertae sedis</taxon>
        <taxon>Candidatus Pullilachnospira</taxon>
    </lineage>
</organism>
<dbReference type="PANTHER" id="PTHR43280">
    <property type="entry name" value="ARAC-FAMILY TRANSCRIPTIONAL REGULATOR"/>
    <property type="match status" value="1"/>
</dbReference>
<reference evidence="5" key="1">
    <citation type="submission" date="2020-10" db="EMBL/GenBank/DDBJ databases">
        <authorList>
            <person name="Gilroy R."/>
        </authorList>
    </citation>
    <scope>NUCLEOTIDE SEQUENCE</scope>
    <source>
        <strain evidence="5">ChiSjej5B23-6657</strain>
    </source>
</reference>
<dbReference type="PROSITE" id="PS01124">
    <property type="entry name" value="HTH_ARAC_FAMILY_2"/>
    <property type="match status" value="1"/>
</dbReference>
<proteinExistence type="predicted"/>
<keyword evidence="3" id="KW-0804">Transcription</keyword>
<evidence type="ECO:0000256" key="1">
    <source>
        <dbReference type="ARBA" id="ARBA00023015"/>
    </source>
</evidence>
<gene>
    <name evidence="5" type="ORF">IAA55_00185</name>
</gene>
<dbReference type="GO" id="GO:0043565">
    <property type="term" value="F:sequence-specific DNA binding"/>
    <property type="evidence" value="ECO:0007669"/>
    <property type="project" value="InterPro"/>
</dbReference>
<name>A0A9D1E7H8_9FIRM</name>
<dbReference type="GO" id="GO:0003700">
    <property type="term" value="F:DNA-binding transcription factor activity"/>
    <property type="evidence" value="ECO:0007669"/>
    <property type="project" value="InterPro"/>
</dbReference>
<evidence type="ECO:0000256" key="2">
    <source>
        <dbReference type="ARBA" id="ARBA00023125"/>
    </source>
</evidence>
<dbReference type="InterPro" id="IPR018060">
    <property type="entry name" value="HTH_AraC"/>
</dbReference>
<dbReference type="PANTHER" id="PTHR43280:SF34">
    <property type="entry name" value="ARAC-FAMILY TRANSCRIPTIONAL REGULATOR"/>
    <property type="match status" value="1"/>
</dbReference>
<dbReference type="Proteomes" id="UP000823912">
    <property type="component" value="Unassembled WGS sequence"/>
</dbReference>
<dbReference type="InterPro" id="IPR009057">
    <property type="entry name" value="Homeodomain-like_sf"/>
</dbReference>
<keyword evidence="2" id="KW-0238">DNA-binding</keyword>
<evidence type="ECO:0000256" key="3">
    <source>
        <dbReference type="ARBA" id="ARBA00023163"/>
    </source>
</evidence>
<evidence type="ECO:0000313" key="5">
    <source>
        <dbReference type="EMBL" id="HIR69683.1"/>
    </source>
</evidence>
<dbReference type="AlphaFoldDB" id="A0A9D1E7H8"/>
<feature type="domain" description="HTH araC/xylS-type" evidence="4">
    <location>
        <begin position="292"/>
        <end position="390"/>
    </location>
</feature>
<accession>A0A9D1E7H8</accession>
<comment type="caution">
    <text evidence="5">The sequence shown here is derived from an EMBL/GenBank/DDBJ whole genome shotgun (WGS) entry which is preliminary data.</text>
</comment>
<sequence>MDDMIYMIDKLHLAGIMPVVITDGQFQILSCRENLFHIGRFFEDNADLWDVLCQKAAKQDYPVLYLEENRFAYSVVHNPSRQLYCFLGPMLLGGIRKGDIWSYRNMTTYSVSSFSLDLSFSVFEDYVCALYLAAFHEQIDEERLIAENSLHPTDCAMEKEDFLRLQIQSSEEKKAHHTYQQEQLLWEKFKEGIPLEEISKFSQNITPGTMAKNSLKQIEYTSVTMITLLTRATIEAGASPAEAYSLSDHYLQMLEHCGDQISIRNLSNNAFRAFSGLVQTVKSNEEVPSYITACKNYIAAHRTKNIQVREISTAVGMSHSYLTKKFKEYEGITIQQYIISEKLKAAANMLKYSDASISEIAEYLSFASQSHMGQYFKKAYQMTPKEYREKYKIVEFS</sequence>
<dbReference type="Gene3D" id="1.10.10.60">
    <property type="entry name" value="Homeodomain-like"/>
    <property type="match status" value="2"/>
</dbReference>
<keyword evidence="1" id="KW-0805">Transcription regulation</keyword>
<evidence type="ECO:0000259" key="4">
    <source>
        <dbReference type="PROSITE" id="PS01124"/>
    </source>
</evidence>
<dbReference type="Pfam" id="PF12833">
    <property type="entry name" value="HTH_18"/>
    <property type="match status" value="1"/>
</dbReference>
<reference evidence="5" key="2">
    <citation type="journal article" date="2021" name="PeerJ">
        <title>Extensive microbial diversity within the chicken gut microbiome revealed by metagenomics and culture.</title>
        <authorList>
            <person name="Gilroy R."/>
            <person name="Ravi A."/>
            <person name="Getino M."/>
            <person name="Pursley I."/>
            <person name="Horton D.L."/>
            <person name="Alikhan N.F."/>
            <person name="Baker D."/>
            <person name="Gharbi K."/>
            <person name="Hall N."/>
            <person name="Watson M."/>
            <person name="Adriaenssens E.M."/>
            <person name="Foster-Nyarko E."/>
            <person name="Jarju S."/>
            <person name="Secka A."/>
            <person name="Antonio M."/>
            <person name="Oren A."/>
            <person name="Chaudhuri R.R."/>
            <person name="La Ragione R."/>
            <person name="Hildebrand F."/>
            <person name="Pallen M.J."/>
        </authorList>
    </citation>
    <scope>NUCLEOTIDE SEQUENCE</scope>
    <source>
        <strain evidence="5">ChiSjej5B23-6657</strain>
    </source>
</reference>
<dbReference type="SMART" id="SM00342">
    <property type="entry name" value="HTH_ARAC"/>
    <property type="match status" value="1"/>
</dbReference>
<protein>
    <submittedName>
        <fullName evidence="5">Helix-turn-helix transcriptional regulator</fullName>
    </submittedName>
</protein>
<dbReference type="SUPFAM" id="SSF46689">
    <property type="entry name" value="Homeodomain-like"/>
    <property type="match status" value="2"/>
</dbReference>
<dbReference type="EMBL" id="DVHM01000005">
    <property type="protein sequence ID" value="HIR69683.1"/>
    <property type="molecule type" value="Genomic_DNA"/>
</dbReference>
<evidence type="ECO:0000313" key="6">
    <source>
        <dbReference type="Proteomes" id="UP000823912"/>
    </source>
</evidence>